<dbReference type="GO" id="GO:0005788">
    <property type="term" value="C:endoplasmic reticulum lumen"/>
    <property type="evidence" value="ECO:0007669"/>
    <property type="project" value="UniProtKB-SubCell"/>
</dbReference>
<dbReference type="GO" id="GO:0034976">
    <property type="term" value="P:response to endoplasmic reticulum stress"/>
    <property type="evidence" value="ECO:0007669"/>
    <property type="project" value="TreeGrafter"/>
</dbReference>
<comment type="catalytic activity">
    <reaction evidence="1 13">
        <text>Catalyzes the rearrangement of -S-S- bonds in proteins.</text>
        <dbReference type="EC" id="5.3.4.1"/>
    </reaction>
</comment>
<feature type="domain" description="Thioredoxin" evidence="14">
    <location>
        <begin position="339"/>
        <end position="481"/>
    </location>
</feature>
<dbReference type="InterPro" id="IPR036249">
    <property type="entry name" value="Thioredoxin-like_sf"/>
</dbReference>
<evidence type="ECO:0000256" key="4">
    <source>
        <dbReference type="ARBA" id="ARBA00006347"/>
    </source>
</evidence>
<evidence type="ECO:0000256" key="3">
    <source>
        <dbReference type="ARBA" id="ARBA00004319"/>
    </source>
</evidence>
<dbReference type="SUPFAM" id="SSF52833">
    <property type="entry name" value="Thioredoxin-like"/>
    <property type="match status" value="4"/>
</dbReference>
<feature type="signal peptide" evidence="13">
    <location>
        <begin position="1"/>
        <end position="16"/>
    </location>
</feature>
<keyword evidence="8 11" id="KW-1015">Disulfide bond</keyword>
<dbReference type="PROSITE" id="PS51352">
    <property type="entry name" value="THIOREDOXIN_2"/>
    <property type="match status" value="2"/>
</dbReference>
<dbReference type="FunFam" id="3.40.30.10:FF:000054">
    <property type="entry name" value="Disulfide-isomerase A3"/>
    <property type="match status" value="1"/>
</dbReference>
<keyword evidence="5 13" id="KW-0732">Signal</keyword>
<dbReference type="Pfam" id="PF13848">
    <property type="entry name" value="Thioredoxin_6"/>
    <property type="match status" value="1"/>
</dbReference>
<accession>A0A8C6UAM9</accession>
<evidence type="ECO:0000256" key="1">
    <source>
        <dbReference type="ARBA" id="ARBA00001182"/>
    </source>
</evidence>
<keyword evidence="10 11" id="KW-0676">Redox-active center</keyword>
<feature type="disulfide bond" description="Redox-active" evidence="11">
    <location>
        <begin position="56"/>
        <end position="59"/>
    </location>
</feature>
<dbReference type="PANTHER" id="PTHR18929">
    <property type="entry name" value="PROTEIN DISULFIDE ISOMERASE"/>
    <property type="match status" value="1"/>
</dbReference>
<dbReference type="PROSITE" id="PS00194">
    <property type="entry name" value="THIOREDOXIN_1"/>
    <property type="match status" value="1"/>
</dbReference>
<dbReference type="GO" id="GO:0042470">
    <property type="term" value="C:melanosome"/>
    <property type="evidence" value="ECO:0007669"/>
    <property type="project" value="UniProtKB-SubCell"/>
</dbReference>
<evidence type="ECO:0000256" key="6">
    <source>
        <dbReference type="ARBA" id="ARBA00022737"/>
    </source>
</evidence>
<evidence type="ECO:0000313" key="16">
    <source>
        <dbReference type="Proteomes" id="UP000694523"/>
    </source>
</evidence>
<dbReference type="GO" id="GO:0006457">
    <property type="term" value="P:protein folding"/>
    <property type="evidence" value="ECO:0007669"/>
    <property type="project" value="TreeGrafter"/>
</dbReference>
<evidence type="ECO:0000256" key="10">
    <source>
        <dbReference type="ARBA" id="ARBA00023284"/>
    </source>
</evidence>
<dbReference type="GO" id="GO:0009986">
    <property type="term" value="C:cell surface"/>
    <property type="evidence" value="ECO:0007669"/>
    <property type="project" value="TreeGrafter"/>
</dbReference>
<keyword evidence="16" id="KW-1185">Reference proteome</keyword>
<keyword evidence="9 13" id="KW-0413">Isomerase</keyword>
<comment type="similarity">
    <text evidence="4 12">Belongs to the protein disulfide isomerase family.</text>
</comment>
<proteinExistence type="inferred from homology"/>
<evidence type="ECO:0000256" key="12">
    <source>
        <dbReference type="RuleBase" id="RU004208"/>
    </source>
</evidence>
<feature type="domain" description="Thioredoxin" evidence="14">
    <location>
        <begin position="19"/>
        <end position="132"/>
    </location>
</feature>
<dbReference type="Pfam" id="PF00085">
    <property type="entry name" value="Thioredoxin"/>
    <property type="match status" value="2"/>
</dbReference>
<evidence type="ECO:0000256" key="11">
    <source>
        <dbReference type="PIRSR" id="PIRSR605792-51"/>
    </source>
</evidence>
<reference evidence="15" key="1">
    <citation type="submission" date="2025-08" db="UniProtKB">
        <authorList>
            <consortium name="Ensembl"/>
        </authorList>
    </citation>
    <scope>IDENTIFICATION</scope>
</reference>
<dbReference type="PRINTS" id="PR00421">
    <property type="entry name" value="THIOREDOXIN"/>
</dbReference>
<evidence type="ECO:0000256" key="13">
    <source>
        <dbReference type="RuleBase" id="RU361130"/>
    </source>
</evidence>
<evidence type="ECO:0000256" key="7">
    <source>
        <dbReference type="ARBA" id="ARBA00022824"/>
    </source>
</evidence>
<dbReference type="Gene3D" id="3.40.30.10">
    <property type="entry name" value="Glutaredoxin"/>
    <property type="match status" value="4"/>
</dbReference>
<dbReference type="FunFam" id="3.40.30.10:FF:000017">
    <property type="entry name" value="Protein disulfide-isomerase A4"/>
    <property type="match status" value="1"/>
</dbReference>
<keyword evidence="7" id="KW-0256">Endoplasmic reticulum</keyword>
<comment type="subcellular location">
    <subcellularLocation>
        <location evidence="3">Endoplasmic reticulum lumen</location>
    </subcellularLocation>
    <subcellularLocation>
        <location evidence="2">Melanosome</location>
    </subcellularLocation>
</comment>
<dbReference type="FunFam" id="3.40.30.10:FF:000077">
    <property type="entry name" value="Protein disulfide-isomerase"/>
    <property type="match status" value="1"/>
</dbReference>
<feature type="chain" id="PRO_5034493466" description="Protein disulfide-isomerase" evidence="13">
    <location>
        <begin position="17"/>
        <end position="493"/>
    </location>
</feature>
<protein>
    <recommendedName>
        <fullName evidence="13">Protein disulfide-isomerase</fullName>
        <ecNumber evidence="13">5.3.4.1</ecNumber>
    </recommendedName>
</protein>
<evidence type="ECO:0000259" key="14">
    <source>
        <dbReference type="PROSITE" id="PS51352"/>
    </source>
</evidence>
<dbReference type="CDD" id="cd03073">
    <property type="entry name" value="PDI_b'_ERp72_ERp57"/>
    <property type="match status" value="1"/>
</dbReference>
<reference evidence="15" key="2">
    <citation type="submission" date="2025-09" db="UniProtKB">
        <authorList>
            <consortium name="Ensembl"/>
        </authorList>
    </citation>
    <scope>IDENTIFICATION</scope>
</reference>
<keyword evidence="6" id="KW-0677">Repeat</keyword>
<dbReference type="Ensembl" id="ENSNMLT00000033494.1">
    <property type="protein sequence ID" value="ENSNMLP00000030032.1"/>
    <property type="gene ID" value="ENSNMLG00000018985.1"/>
</dbReference>
<dbReference type="FunFam" id="3.40.30.10:FF:000045">
    <property type="entry name" value="Disulfide-isomerase A3"/>
    <property type="match status" value="1"/>
</dbReference>
<dbReference type="InterPro" id="IPR005788">
    <property type="entry name" value="PDI_thioredoxin-like_dom"/>
</dbReference>
<dbReference type="Proteomes" id="UP000694523">
    <property type="component" value="Unplaced"/>
</dbReference>
<dbReference type="NCBIfam" id="TIGR01126">
    <property type="entry name" value="pdi_dom"/>
    <property type="match status" value="1"/>
</dbReference>
<dbReference type="CDD" id="cd02961">
    <property type="entry name" value="PDI_a_family"/>
    <property type="match status" value="1"/>
</dbReference>
<dbReference type="NCBIfam" id="TIGR01130">
    <property type="entry name" value="ER_PDI_fam"/>
    <property type="match status" value="1"/>
</dbReference>
<name>A0A8C6UAM9_9GOBI</name>
<evidence type="ECO:0000313" key="15">
    <source>
        <dbReference type="Ensembl" id="ENSNMLP00000030032.1"/>
    </source>
</evidence>
<dbReference type="PANTHER" id="PTHR18929:SF45">
    <property type="entry name" value="PROTEIN DISULFIDE-ISOMERASE"/>
    <property type="match status" value="1"/>
</dbReference>
<evidence type="ECO:0000256" key="8">
    <source>
        <dbReference type="ARBA" id="ARBA00023157"/>
    </source>
</evidence>
<dbReference type="InterPro" id="IPR013766">
    <property type="entry name" value="Thioredoxin_domain"/>
</dbReference>
<sequence length="493" mass="55895">MAGFVMYLLALMCAWGSFPAAGAARSRDVLELTDADFDYLATEHETMLVKFYAPWCGHCKKLAPDFEKAATKLKGTVQLAKVDCTVNTETCSRFGVTGYPALKIFRNGRDTGPYDGPRSIEGILQVMKRQSGPDSVLLESKADLQRFVNHYDASIVGLFAPESAGLAEFLKAAGLLREQFRFAHSTDLSLGQEYNATGECVLLFRPPRLSNKFEDSVVVFSDFLTITSLRRFIRDNIFGLVPHLTAENRERLRVKDLLTVYYDLDYVHNVRGSNYWRNRVMLVASKFRGRGLSFSVANRREFETELQEEFGFGFDGGELPVATIRTRLGQKYSMREEFTRDGRSLERFLEDYFSGRLKRYIKSEPVPERNNGLIKVVVAESFAEIVENPQKDVLILFYSPLCQHCKKLEPVYNQLASQLSSDPDVVVAQMNALDNDVPLGYDVQGFPTIYFSAAGRKHEPARYEGPREVKDLLKFVKREASHSLKIHGNREEL</sequence>
<evidence type="ECO:0000256" key="9">
    <source>
        <dbReference type="ARBA" id="ARBA00023235"/>
    </source>
</evidence>
<dbReference type="InterPro" id="IPR017937">
    <property type="entry name" value="Thioredoxin_CS"/>
</dbReference>
<dbReference type="InterPro" id="IPR005792">
    <property type="entry name" value="Prot_disulphide_isomerase"/>
</dbReference>
<feature type="disulfide bond" description="Redox-active" evidence="11">
    <location>
        <begin position="402"/>
        <end position="405"/>
    </location>
</feature>
<dbReference type="AlphaFoldDB" id="A0A8C6UAM9"/>
<dbReference type="EC" id="5.3.4.1" evidence="13"/>
<evidence type="ECO:0000256" key="2">
    <source>
        <dbReference type="ARBA" id="ARBA00004223"/>
    </source>
</evidence>
<dbReference type="CDD" id="cd02995">
    <property type="entry name" value="PDI_a_PDI_a'_C"/>
    <property type="match status" value="1"/>
</dbReference>
<dbReference type="GO" id="GO:0003756">
    <property type="term" value="F:protein disulfide isomerase activity"/>
    <property type="evidence" value="ECO:0007669"/>
    <property type="project" value="UniProtKB-EC"/>
</dbReference>
<organism evidence="15 16">
    <name type="scientific">Neogobius melanostomus</name>
    <name type="common">round goby</name>
    <dbReference type="NCBI Taxonomy" id="47308"/>
    <lineage>
        <taxon>Eukaryota</taxon>
        <taxon>Metazoa</taxon>
        <taxon>Chordata</taxon>
        <taxon>Craniata</taxon>
        <taxon>Vertebrata</taxon>
        <taxon>Euteleostomi</taxon>
        <taxon>Actinopterygii</taxon>
        <taxon>Neopterygii</taxon>
        <taxon>Teleostei</taxon>
        <taxon>Neoteleostei</taxon>
        <taxon>Acanthomorphata</taxon>
        <taxon>Gobiaria</taxon>
        <taxon>Gobiiformes</taxon>
        <taxon>Gobioidei</taxon>
        <taxon>Gobiidae</taxon>
        <taxon>Benthophilinae</taxon>
        <taxon>Neogobiini</taxon>
        <taxon>Neogobius</taxon>
    </lineage>
</organism>
<evidence type="ECO:0000256" key="5">
    <source>
        <dbReference type="ARBA" id="ARBA00022729"/>
    </source>
</evidence>